<name>A0AAU8GEN5_9CAUD</name>
<organism evidence="1">
    <name type="scientific">Salmonella phage vB_SEnST11_KE23</name>
    <dbReference type="NCBI Taxonomy" id="3161174"/>
    <lineage>
        <taxon>Viruses</taxon>
        <taxon>Duplodnaviria</taxon>
        <taxon>Heunggongvirae</taxon>
        <taxon>Uroviricota</taxon>
        <taxon>Caudoviricetes</taxon>
        <taxon>Vequintavirinae</taxon>
        <taxon>Seunavirus</taxon>
    </lineage>
</organism>
<keyword evidence="1" id="KW-0378">Hydrolase</keyword>
<evidence type="ECO:0000313" key="1">
    <source>
        <dbReference type="EMBL" id="XCH40433.1"/>
    </source>
</evidence>
<keyword evidence="1" id="KW-0269">Exonuclease</keyword>
<dbReference type="EMBL" id="PP856722">
    <property type="protein sequence ID" value="XCH40433.1"/>
    <property type="molecule type" value="Genomic_DNA"/>
</dbReference>
<protein>
    <submittedName>
        <fullName evidence="1">Exonuclease</fullName>
    </submittedName>
</protein>
<gene>
    <name evidence="1" type="ORF">YRYPWZST_CDS0032</name>
</gene>
<keyword evidence="1" id="KW-0540">Nuclease</keyword>
<sequence length="56" mass="6263">MSNIRYNIKTTSKTGYVSYVRQGSTMAWTFAECVKIVTALSGDDRCIGVHFEIELA</sequence>
<reference evidence="1" key="1">
    <citation type="submission" date="2024-05" db="EMBL/GenBank/DDBJ databases">
        <authorList>
            <person name="Mugo M.M."/>
            <person name="Musyoki A.M."/>
            <person name="Makumi A.M."/>
            <person name="Mutai I."/>
            <person name="Drechsel O."/>
            <person name="Kering K.K."/>
            <person name="Muturi P."/>
            <person name="Mbae C.K."/>
            <person name="Kariuki S.M."/>
        </authorList>
    </citation>
    <scope>NUCLEOTIDE SEQUENCE</scope>
</reference>
<dbReference type="GO" id="GO:0004527">
    <property type="term" value="F:exonuclease activity"/>
    <property type="evidence" value="ECO:0007669"/>
    <property type="project" value="UniProtKB-KW"/>
</dbReference>
<proteinExistence type="predicted"/>
<accession>A0AAU8GEN5</accession>